<evidence type="ECO:0000259" key="1">
    <source>
        <dbReference type="Pfam" id="PF08241"/>
    </source>
</evidence>
<dbReference type="Pfam" id="PF08241">
    <property type="entry name" value="Methyltransf_11"/>
    <property type="match status" value="1"/>
</dbReference>
<dbReference type="EMBL" id="JACHJK010000027">
    <property type="protein sequence ID" value="MBB5932536.1"/>
    <property type="molecule type" value="Genomic_DNA"/>
</dbReference>
<reference evidence="2 3" key="1">
    <citation type="submission" date="2020-08" db="EMBL/GenBank/DDBJ databases">
        <title>Genomic Encyclopedia of Type Strains, Phase III (KMG-III): the genomes of soil and plant-associated and newly described type strains.</title>
        <authorList>
            <person name="Whitman W."/>
        </authorList>
    </citation>
    <scope>NUCLEOTIDE SEQUENCE [LARGE SCALE GENOMIC DNA]</scope>
    <source>
        <strain evidence="2 3">CECT 3313</strain>
    </source>
</reference>
<comment type="caution">
    <text evidence="2">The sequence shown here is derived from an EMBL/GenBank/DDBJ whole genome shotgun (WGS) entry which is preliminary data.</text>
</comment>
<dbReference type="SUPFAM" id="SSF53335">
    <property type="entry name" value="S-adenosyl-L-methionine-dependent methyltransferases"/>
    <property type="match status" value="1"/>
</dbReference>
<dbReference type="Proteomes" id="UP000585836">
    <property type="component" value="Unassembled WGS sequence"/>
</dbReference>
<accession>A0A7W9UVR3</accession>
<sequence>MIAYNWPRYAAALATAAGLAAVSGRLPPAPRALARAGSAAAVGLLASATAASWLVYDRSELYGYGWLDAVLTQEPAAHLVVGTGLDEASDVLAARWPASRQTTVDLYDPAVMTEASVRRARRRVPPPAHALPGRPDALPVAAAAVDAVFLVFAAHELRRAEQRRRLFEECARVLRPGGRLIVVEHLRDGANTAVFGPGAWHFWPRAEWLRLAGHAGLRPVAERRIAGLVTAFAFARGGA</sequence>
<dbReference type="RefSeq" id="WP_184975059.1">
    <property type="nucleotide sequence ID" value="NZ_BAAAWF010000079.1"/>
</dbReference>
<dbReference type="AlphaFoldDB" id="A0A7W9UVR3"/>
<keyword evidence="3" id="KW-1185">Reference proteome</keyword>
<feature type="domain" description="Methyltransferase type 11" evidence="1">
    <location>
        <begin position="80"/>
        <end position="182"/>
    </location>
</feature>
<dbReference type="InterPro" id="IPR029063">
    <property type="entry name" value="SAM-dependent_MTases_sf"/>
</dbReference>
<dbReference type="GO" id="GO:0032259">
    <property type="term" value="P:methylation"/>
    <property type="evidence" value="ECO:0007669"/>
    <property type="project" value="UniProtKB-KW"/>
</dbReference>
<organism evidence="2 3">
    <name type="scientific">Streptomyces echinatus</name>
    <dbReference type="NCBI Taxonomy" id="67293"/>
    <lineage>
        <taxon>Bacteria</taxon>
        <taxon>Bacillati</taxon>
        <taxon>Actinomycetota</taxon>
        <taxon>Actinomycetes</taxon>
        <taxon>Kitasatosporales</taxon>
        <taxon>Streptomycetaceae</taxon>
        <taxon>Streptomyces</taxon>
    </lineage>
</organism>
<dbReference type="Gene3D" id="3.40.50.150">
    <property type="entry name" value="Vaccinia Virus protein VP39"/>
    <property type="match status" value="1"/>
</dbReference>
<evidence type="ECO:0000313" key="3">
    <source>
        <dbReference type="Proteomes" id="UP000585836"/>
    </source>
</evidence>
<keyword evidence="2" id="KW-0489">Methyltransferase</keyword>
<gene>
    <name evidence="2" type="ORF">FHS34_008046</name>
</gene>
<name>A0A7W9UVR3_9ACTN</name>
<proteinExistence type="predicted"/>
<protein>
    <submittedName>
        <fullName evidence="2">SAM-dependent methyltransferase</fullName>
    </submittedName>
</protein>
<evidence type="ECO:0000313" key="2">
    <source>
        <dbReference type="EMBL" id="MBB5932536.1"/>
    </source>
</evidence>
<dbReference type="GO" id="GO:0008757">
    <property type="term" value="F:S-adenosylmethionine-dependent methyltransferase activity"/>
    <property type="evidence" value="ECO:0007669"/>
    <property type="project" value="InterPro"/>
</dbReference>
<keyword evidence="2" id="KW-0808">Transferase</keyword>
<dbReference type="InterPro" id="IPR013216">
    <property type="entry name" value="Methyltransf_11"/>
</dbReference>